<keyword evidence="2" id="KW-1185">Reference proteome</keyword>
<evidence type="ECO:0000313" key="2">
    <source>
        <dbReference type="Proteomes" id="UP000076643"/>
    </source>
</evidence>
<evidence type="ECO:0000313" key="1">
    <source>
        <dbReference type="EMBL" id="KZN31446.1"/>
    </source>
</evidence>
<protein>
    <submittedName>
        <fullName evidence="1">Uncharacterized protein</fullName>
    </submittedName>
</protein>
<reference evidence="1 2" key="1">
    <citation type="submission" date="2013-07" db="EMBL/GenBank/DDBJ databases">
        <title>Comparative Genomic and Metabolomic Analysis of Twelve Strains of Pseudoalteromonas luteoviolacea.</title>
        <authorList>
            <person name="Vynne N.G."/>
            <person name="Mansson M."/>
            <person name="Gram L."/>
        </authorList>
    </citation>
    <scope>NUCLEOTIDE SEQUENCE [LARGE SCALE GENOMIC DNA]</scope>
    <source>
        <strain evidence="1 2">DSM 6061</strain>
    </source>
</reference>
<dbReference type="EMBL" id="AUYB01000140">
    <property type="protein sequence ID" value="KZN31446.1"/>
    <property type="molecule type" value="Genomic_DNA"/>
</dbReference>
<dbReference type="AlphaFoldDB" id="A0A161ZSN3"/>
<comment type="caution">
    <text evidence="1">The sequence shown here is derived from an EMBL/GenBank/DDBJ whole genome shotgun (WGS) entry which is preliminary data.</text>
</comment>
<proteinExistence type="predicted"/>
<sequence length="31" mass="3777">MIGYRFAKQNADYRRHHSTQLPNLKQMVFLI</sequence>
<gene>
    <name evidence="1" type="ORF">N475_23155</name>
</gene>
<dbReference type="Proteomes" id="UP000076643">
    <property type="component" value="Unassembled WGS sequence"/>
</dbReference>
<dbReference type="PATRIC" id="fig|1365250.3.peg.4586"/>
<organism evidence="1 2">
    <name type="scientific">Pseudoalteromonas luteoviolacea DSM 6061</name>
    <dbReference type="NCBI Taxonomy" id="1365250"/>
    <lineage>
        <taxon>Bacteria</taxon>
        <taxon>Pseudomonadati</taxon>
        <taxon>Pseudomonadota</taxon>
        <taxon>Gammaproteobacteria</taxon>
        <taxon>Alteromonadales</taxon>
        <taxon>Pseudoalteromonadaceae</taxon>
        <taxon>Pseudoalteromonas</taxon>
    </lineage>
</organism>
<accession>A0A161ZSN3</accession>
<name>A0A161ZSN3_9GAMM</name>